<name>A0A4Y9YYC2_9AGAM</name>
<evidence type="ECO:0000313" key="3">
    <source>
        <dbReference type="Proteomes" id="UP000298327"/>
    </source>
</evidence>
<feature type="compositionally biased region" description="Acidic residues" evidence="1">
    <location>
        <begin position="31"/>
        <end position="61"/>
    </location>
</feature>
<feature type="compositionally biased region" description="Basic and acidic residues" evidence="1">
    <location>
        <begin position="1"/>
        <end position="20"/>
    </location>
</feature>
<feature type="region of interest" description="Disordered" evidence="1">
    <location>
        <begin position="1"/>
        <end position="85"/>
    </location>
</feature>
<gene>
    <name evidence="2" type="ORF">EVG20_g4535</name>
</gene>
<proteinExistence type="predicted"/>
<keyword evidence="3" id="KW-1185">Reference proteome</keyword>
<organism evidence="2 3">
    <name type="scientific">Dentipellis fragilis</name>
    <dbReference type="NCBI Taxonomy" id="205917"/>
    <lineage>
        <taxon>Eukaryota</taxon>
        <taxon>Fungi</taxon>
        <taxon>Dikarya</taxon>
        <taxon>Basidiomycota</taxon>
        <taxon>Agaricomycotina</taxon>
        <taxon>Agaricomycetes</taxon>
        <taxon>Russulales</taxon>
        <taxon>Hericiaceae</taxon>
        <taxon>Dentipellis</taxon>
    </lineage>
</organism>
<sequence length="85" mass="9409">MGSKRKDLTADDLMRLQEGPRKRRKEIPSADVEDSEDEGEESGSESGESSEDEEEAIEDFEDTRPAPRANTLPLTLHENAVLPPA</sequence>
<reference evidence="2 3" key="1">
    <citation type="submission" date="2019-02" db="EMBL/GenBank/DDBJ databases">
        <title>Genome sequencing of the rare red list fungi Dentipellis fragilis.</title>
        <authorList>
            <person name="Buettner E."/>
            <person name="Kellner H."/>
        </authorList>
    </citation>
    <scope>NUCLEOTIDE SEQUENCE [LARGE SCALE GENOMIC DNA]</scope>
    <source>
        <strain evidence="2 3">DSM 105465</strain>
    </source>
</reference>
<evidence type="ECO:0000256" key="1">
    <source>
        <dbReference type="SAM" id="MobiDB-lite"/>
    </source>
</evidence>
<dbReference type="Proteomes" id="UP000298327">
    <property type="component" value="Unassembled WGS sequence"/>
</dbReference>
<protein>
    <submittedName>
        <fullName evidence="2">Uncharacterized protein</fullName>
    </submittedName>
</protein>
<comment type="caution">
    <text evidence="2">The sequence shown here is derived from an EMBL/GenBank/DDBJ whole genome shotgun (WGS) entry which is preliminary data.</text>
</comment>
<accession>A0A4Y9YYC2</accession>
<dbReference type="EMBL" id="SEOQ01000237">
    <property type="protein sequence ID" value="TFY66561.1"/>
    <property type="molecule type" value="Genomic_DNA"/>
</dbReference>
<dbReference type="AlphaFoldDB" id="A0A4Y9YYC2"/>
<evidence type="ECO:0000313" key="2">
    <source>
        <dbReference type="EMBL" id="TFY66561.1"/>
    </source>
</evidence>